<dbReference type="GO" id="GO:0005576">
    <property type="term" value="C:extracellular region"/>
    <property type="evidence" value="ECO:0007669"/>
    <property type="project" value="UniProtKB-SubCell"/>
</dbReference>
<comment type="subcellular location">
    <subcellularLocation>
        <location evidence="1">Secreted</location>
    </subcellularLocation>
</comment>
<protein>
    <submittedName>
        <fullName evidence="5">Uncharacterized protein</fullName>
    </submittedName>
</protein>
<gene>
    <name evidence="5" type="ORF">AFUS01_LOCUS35214</name>
</gene>
<sequence length="214" mass="23760">MRTRKVTCSTDHCDPATKPGTSSECGLWSTGTWSECNVTCGPGHEVRTATCTFESKPAEDEICPPPTPNTSRECIRSNKCQWKLGPWSKCSKNCGNGVRIRQVVCEGEKCSEDSKPNAFENCNHEPCPLWVTGEWGECSSTCGGGVRERSVRCLDWDYKLVSELKCLNLVKPNASEACAEWDCGEINSIDDSFAYRWNVGTWSNVSKYSPYRSS</sequence>
<evidence type="ECO:0000256" key="4">
    <source>
        <dbReference type="ARBA" id="ARBA00022737"/>
    </source>
</evidence>
<dbReference type="GO" id="GO:0031012">
    <property type="term" value="C:extracellular matrix"/>
    <property type="evidence" value="ECO:0007669"/>
    <property type="project" value="TreeGrafter"/>
</dbReference>
<dbReference type="FunFam" id="2.20.100.10:FF:000005">
    <property type="entry name" value="ADAM metallopeptidase with thrombospondin type 1 motif 9"/>
    <property type="match status" value="1"/>
</dbReference>
<dbReference type="InterPro" id="IPR000884">
    <property type="entry name" value="TSP1_rpt"/>
</dbReference>
<dbReference type="GO" id="GO:0030198">
    <property type="term" value="P:extracellular matrix organization"/>
    <property type="evidence" value="ECO:0007669"/>
    <property type="project" value="TreeGrafter"/>
</dbReference>
<evidence type="ECO:0000313" key="5">
    <source>
        <dbReference type="EMBL" id="CAG7825089.1"/>
    </source>
</evidence>
<dbReference type="GO" id="GO:0006508">
    <property type="term" value="P:proteolysis"/>
    <property type="evidence" value="ECO:0007669"/>
    <property type="project" value="TreeGrafter"/>
</dbReference>
<dbReference type="SMART" id="SM00209">
    <property type="entry name" value="TSP1"/>
    <property type="match status" value="3"/>
</dbReference>
<keyword evidence="2" id="KW-0964">Secreted</keyword>
<dbReference type="EMBL" id="CAJVCH010534919">
    <property type="protein sequence ID" value="CAG7825089.1"/>
    <property type="molecule type" value="Genomic_DNA"/>
</dbReference>
<dbReference type="OrthoDB" id="5948003at2759"/>
<name>A0A8J2PJP1_9HEXA</name>
<evidence type="ECO:0000313" key="6">
    <source>
        <dbReference type="Proteomes" id="UP000708208"/>
    </source>
</evidence>
<accession>A0A8J2PJP1</accession>
<keyword evidence="3" id="KW-0732">Signal</keyword>
<dbReference type="InterPro" id="IPR050439">
    <property type="entry name" value="ADAMTS_ADAMTS-like"/>
</dbReference>
<dbReference type="Pfam" id="PF19030">
    <property type="entry name" value="TSP1_ADAMTS"/>
    <property type="match status" value="3"/>
</dbReference>
<comment type="caution">
    <text evidence="5">The sequence shown here is derived from an EMBL/GenBank/DDBJ whole genome shotgun (WGS) entry which is preliminary data.</text>
</comment>
<keyword evidence="4" id="KW-0677">Repeat</keyword>
<evidence type="ECO:0000256" key="3">
    <source>
        <dbReference type="ARBA" id="ARBA00022729"/>
    </source>
</evidence>
<dbReference type="AlphaFoldDB" id="A0A8J2PJP1"/>
<dbReference type="PROSITE" id="PS50092">
    <property type="entry name" value="TSP1"/>
    <property type="match status" value="3"/>
</dbReference>
<dbReference type="Proteomes" id="UP000708208">
    <property type="component" value="Unassembled WGS sequence"/>
</dbReference>
<organism evidence="5 6">
    <name type="scientific">Allacma fusca</name>
    <dbReference type="NCBI Taxonomy" id="39272"/>
    <lineage>
        <taxon>Eukaryota</taxon>
        <taxon>Metazoa</taxon>
        <taxon>Ecdysozoa</taxon>
        <taxon>Arthropoda</taxon>
        <taxon>Hexapoda</taxon>
        <taxon>Collembola</taxon>
        <taxon>Symphypleona</taxon>
        <taxon>Sminthuridae</taxon>
        <taxon>Allacma</taxon>
    </lineage>
</organism>
<dbReference type="PANTHER" id="PTHR13723:SF281">
    <property type="entry name" value="PAPILIN"/>
    <property type="match status" value="1"/>
</dbReference>
<proteinExistence type="predicted"/>
<reference evidence="5" key="1">
    <citation type="submission" date="2021-06" db="EMBL/GenBank/DDBJ databases">
        <authorList>
            <person name="Hodson N. C."/>
            <person name="Mongue J. A."/>
            <person name="Jaron S. K."/>
        </authorList>
    </citation>
    <scope>NUCLEOTIDE SEQUENCE</scope>
</reference>
<keyword evidence="6" id="KW-1185">Reference proteome</keyword>
<evidence type="ECO:0000256" key="1">
    <source>
        <dbReference type="ARBA" id="ARBA00004613"/>
    </source>
</evidence>
<dbReference type="PANTHER" id="PTHR13723">
    <property type="entry name" value="ADAMTS A DISINTEGRIN AND METALLOPROTEASE WITH THROMBOSPONDIN MOTIFS PROTEASE"/>
    <property type="match status" value="1"/>
</dbReference>
<dbReference type="GO" id="GO:0004222">
    <property type="term" value="F:metalloendopeptidase activity"/>
    <property type="evidence" value="ECO:0007669"/>
    <property type="project" value="TreeGrafter"/>
</dbReference>
<evidence type="ECO:0000256" key="2">
    <source>
        <dbReference type="ARBA" id="ARBA00022525"/>
    </source>
</evidence>